<reference evidence="8 9" key="2">
    <citation type="submission" date="2024-10" db="EMBL/GenBank/DDBJ databases">
        <authorList>
            <person name="Ryan C."/>
        </authorList>
    </citation>
    <scope>NUCLEOTIDE SEQUENCE [LARGE SCALE GENOMIC DNA]</scope>
</reference>
<dbReference type="PANTHER" id="PTHR47967">
    <property type="entry name" value="OS07G0603500 PROTEIN-RELATED"/>
    <property type="match status" value="1"/>
</dbReference>
<dbReference type="CDD" id="cd05476">
    <property type="entry name" value="pepsin_A_like_plant"/>
    <property type="match status" value="1"/>
</dbReference>
<keyword evidence="2" id="KW-0645">Protease</keyword>
<dbReference type="GO" id="GO:0006508">
    <property type="term" value="P:proteolysis"/>
    <property type="evidence" value="ECO:0007669"/>
    <property type="project" value="UniProtKB-KW"/>
</dbReference>
<accession>A0ABC8VIK0</accession>
<evidence type="ECO:0000259" key="7">
    <source>
        <dbReference type="PROSITE" id="PS51767"/>
    </source>
</evidence>
<evidence type="ECO:0000313" key="8">
    <source>
        <dbReference type="EMBL" id="CAL4891572.1"/>
    </source>
</evidence>
<dbReference type="InterPro" id="IPR051708">
    <property type="entry name" value="Plant_Aspart_Prot_A1"/>
</dbReference>
<dbReference type="AlphaFoldDB" id="A0ABC8VIK0"/>
<evidence type="ECO:0000256" key="6">
    <source>
        <dbReference type="SAM" id="SignalP"/>
    </source>
</evidence>
<evidence type="ECO:0000256" key="3">
    <source>
        <dbReference type="ARBA" id="ARBA00022750"/>
    </source>
</evidence>
<evidence type="ECO:0000256" key="5">
    <source>
        <dbReference type="ARBA" id="ARBA00023180"/>
    </source>
</evidence>
<keyword evidence="4" id="KW-0378">Hydrolase</keyword>
<dbReference type="InterPro" id="IPR034161">
    <property type="entry name" value="Pepsin-like_plant"/>
</dbReference>
<dbReference type="GO" id="GO:0004190">
    <property type="term" value="F:aspartic-type endopeptidase activity"/>
    <property type="evidence" value="ECO:0007669"/>
    <property type="project" value="UniProtKB-KW"/>
</dbReference>
<protein>
    <recommendedName>
        <fullName evidence="7">Peptidase A1 domain-containing protein</fullName>
    </recommendedName>
</protein>
<evidence type="ECO:0000256" key="2">
    <source>
        <dbReference type="ARBA" id="ARBA00022670"/>
    </source>
</evidence>
<dbReference type="EMBL" id="OZ075120">
    <property type="protein sequence ID" value="CAL4891572.1"/>
    <property type="molecule type" value="Genomic_DNA"/>
</dbReference>
<keyword evidence="5" id="KW-0325">Glycoprotein</keyword>
<gene>
    <name evidence="8" type="ORF">URODEC1_LOCUS3869</name>
</gene>
<dbReference type="InterPro" id="IPR033121">
    <property type="entry name" value="PEPTIDASE_A1"/>
</dbReference>
<dbReference type="FunFam" id="2.40.70.10:FF:000069">
    <property type="entry name" value="Eukaryotic aspartyl protease family protein"/>
    <property type="match status" value="1"/>
</dbReference>
<dbReference type="PANTHER" id="PTHR47967:SF83">
    <property type="entry name" value="OS05G0375700 PROTEIN"/>
    <property type="match status" value="1"/>
</dbReference>
<feature type="chain" id="PRO_5044794143" description="Peptidase A1 domain-containing protein" evidence="6">
    <location>
        <begin position="24"/>
        <end position="434"/>
    </location>
</feature>
<keyword evidence="6" id="KW-0732">Signal</keyword>
<dbReference type="Pfam" id="PF14541">
    <property type="entry name" value="TAXi_C"/>
    <property type="match status" value="1"/>
</dbReference>
<dbReference type="InterPro" id="IPR021109">
    <property type="entry name" value="Peptidase_aspartic_dom_sf"/>
</dbReference>
<dbReference type="SUPFAM" id="SSF50630">
    <property type="entry name" value="Acid proteases"/>
    <property type="match status" value="1"/>
</dbReference>
<feature type="domain" description="Peptidase A1" evidence="7">
    <location>
        <begin position="72"/>
        <end position="422"/>
    </location>
</feature>
<name>A0ABC8VIK0_9POAL</name>
<dbReference type="Gene3D" id="2.40.70.10">
    <property type="entry name" value="Acid Proteases"/>
    <property type="match status" value="2"/>
</dbReference>
<evidence type="ECO:0000313" key="9">
    <source>
        <dbReference type="Proteomes" id="UP001497457"/>
    </source>
</evidence>
<reference evidence="9" key="1">
    <citation type="submission" date="2024-06" db="EMBL/GenBank/DDBJ databases">
        <authorList>
            <person name="Ryan C."/>
        </authorList>
    </citation>
    <scope>NUCLEOTIDE SEQUENCE [LARGE SCALE GENOMIC DNA]</scope>
</reference>
<sequence length="434" mass="45600">MGTTSLLCLALLCSSMAFTACVAAGLRLELTHVDANRTVEERMRRAMARTRQHRLASTDAVAAPIHWMKTQYIAEYVIGDPPQRAEAIIDTGSNLVWTQCSGCSSSSTGCFDQNLPYYDPSQSSTGLAVSCGDAACSLGSETQCASDGETCAVSTSYGAGDIAGVLGTETFTFGSSEKVTGLDFGCILATALTRGSLDGASGIIGLGRGGLSLVSQLGETKFSYCLTRYDTDTVDQSHLFVGGSSAGLSPSSGAPVTSAPFLQNPDEDPYSTFYYLPLTGIAVGDTTLDVPASAFALRQDSSGQWAGTIIDSGSPFTTLVDVAYQALRAELARQLSGSLVQPPEDGLDLCVARGKVVPPLVLHFGSGGGDLMVPSENYWGPVDDATCMMVFRSPSESTTIGNYMQQNMHLLYDLGNNVLSFQTADCSSMVSWCL</sequence>
<dbReference type="InterPro" id="IPR032861">
    <property type="entry name" value="TAXi_N"/>
</dbReference>
<keyword evidence="9" id="KW-1185">Reference proteome</keyword>
<comment type="similarity">
    <text evidence="1">Belongs to the peptidase A1 family.</text>
</comment>
<keyword evidence="3" id="KW-0064">Aspartyl protease</keyword>
<feature type="signal peptide" evidence="6">
    <location>
        <begin position="1"/>
        <end position="23"/>
    </location>
</feature>
<evidence type="ECO:0000256" key="4">
    <source>
        <dbReference type="ARBA" id="ARBA00022801"/>
    </source>
</evidence>
<proteinExistence type="inferred from homology"/>
<dbReference type="Pfam" id="PF14543">
    <property type="entry name" value="TAXi_N"/>
    <property type="match status" value="1"/>
</dbReference>
<organism evidence="8 9">
    <name type="scientific">Urochloa decumbens</name>
    <dbReference type="NCBI Taxonomy" id="240449"/>
    <lineage>
        <taxon>Eukaryota</taxon>
        <taxon>Viridiplantae</taxon>
        <taxon>Streptophyta</taxon>
        <taxon>Embryophyta</taxon>
        <taxon>Tracheophyta</taxon>
        <taxon>Spermatophyta</taxon>
        <taxon>Magnoliopsida</taxon>
        <taxon>Liliopsida</taxon>
        <taxon>Poales</taxon>
        <taxon>Poaceae</taxon>
        <taxon>PACMAD clade</taxon>
        <taxon>Panicoideae</taxon>
        <taxon>Panicodae</taxon>
        <taxon>Paniceae</taxon>
        <taxon>Melinidinae</taxon>
        <taxon>Urochloa</taxon>
    </lineage>
</organism>
<dbReference type="Proteomes" id="UP001497457">
    <property type="component" value="Chromosome 10rd"/>
</dbReference>
<dbReference type="PROSITE" id="PS51767">
    <property type="entry name" value="PEPTIDASE_A1"/>
    <property type="match status" value="1"/>
</dbReference>
<evidence type="ECO:0000256" key="1">
    <source>
        <dbReference type="ARBA" id="ARBA00007447"/>
    </source>
</evidence>
<dbReference type="InterPro" id="IPR032799">
    <property type="entry name" value="TAXi_C"/>
</dbReference>